<name>A0ABV4TN01_9FLAO</name>
<reference evidence="2 3" key="1">
    <citation type="submission" date="2024-04" db="EMBL/GenBank/DDBJ databases">
        <title>New Clade of Flavobacterium.</title>
        <authorList>
            <person name="Matos L."/>
            <person name="Proenca D.N."/>
            <person name="Fransisco R.M."/>
            <person name="Chung A.P."/>
            <person name="Maccario L."/>
            <person name="Sorensen S.J."/>
            <person name="Morais P.V."/>
        </authorList>
    </citation>
    <scope>NUCLEOTIDE SEQUENCE [LARGE SCALE GENOMIC DNA]</scope>
    <source>
        <strain evidence="2 3">FBOR7N2.3</strain>
    </source>
</reference>
<dbReference type="Proteomes" id="UP001574170">
    <property type="component" value="Unassembled WGS sequence"/>
</dbReference>
<organism evidence="2 3">
    <name type="scientific">Flavobacterium magnesitis</name>
    <dbReference type="NCBI Taxonomy" id="3138077"/>
    <lineage>
        <taxon>Bacteria</taxon>
        <taxon>Pseudomonadati</taxon>
        <taxon>Bacteroidota</taxon>
        <taxon>Flavobacteriia</taxon>
        <taxon>Flavobacteriales</taxon>
        <taxon>Flavobacteriaceae</taxon>
        <taxon>Flavobacterium</taxon>
    </lineage>
</organism>
<keyword evidence="3" id="KW-1185">Reference proteome</keyword>
<protein>
    <submittedName>
        <fullName evidence="2">HEPN domain-containing protein</fullName>
    </submittedName>
</protein>
<feature type="domain" description="RiboL-PSP-HEPN" evidence="1">
    <location>
        <begin position="13"/>
        <end position="202"/>
    </location>
</feature>
<accession>A0ABV4TN01</accession>
<gene>
    <name evidence="2" type="ORF">AAGV33_13720</name>
</gene>
<evidence type="ECO:0000259" key="1">
    <source>
        <dbReference type="Pfam" id="PF18735"/>
    </source>
</evidence>
<dbReference type="EMBL" id="JBCFQK010000023">
    <property type="protein sequence ID" value="MFA9195463.1"/>
    <property type="molecule type" value="Genomic_DNA"/>
</dbReference>
<evidence type="ECO:0000313" key="2">
    <source>
        <dbReference type="EMBL" id="MFA9195463.1"/>
    </source>
</evidence>
<dbReference type="RefSeq" id="WP_373392680.1">
    <property type="nucleotide sequence ID" value="NZ_JBCFQK010000023.1"/>
</dbReference>
<comment type="caution">
    <text evidence="2">The sequence shown here is derived from an EMBL/GenBank/DDBJ whole genome shotgun (WGS) entry which is preliminary data.</text>
</comment>
<dbReference type="Pfam" id="PF18735">
    <property type="entry name" value="HEPN_RiboL-PSP"/>
    <property type="match status" value="1"/>
</dbReference>
<evidence type="ECO:0000313" key="3">
    <source>
        <dbReference type="Proteomes" id="UP001574170"/>
    </source>
</evidence>
<proteinExistence type="predicted"/>
<sequence>MIDDIMYIYEKNYGRTNNLISLYSTITSGKKGRRPIENLDLLRATVVMLHSTLEDFLRNLQNWKLPNSSKERLNKIPIIAANYDSRKTKFELGELVEHKGKSIEELINLSVKEYLNSQSYNNTTDISNALKDINIINNDKIKSYYPEIDKMIKRRHNIVHQADREFIVGSTVHKVKPINLEQVKKWQSSIDLLVLEIVKQINLN</sequence>
<dbReference type="InterPro" id="IPR041519">
    <property type="entry name" value="HEPN_RiboL-PSP"/>
</dbReference>